<feature type="transmembrane region" description="Helical" evidence="2">
    <location>
        <begin position="21"/>
        <end position="44"/>
    </location>
</feature>
<dbReference type="EMBL" id="QUSW01000001">
    <property type="protein sequence ID" value="RQP25530.1"/>
    <property type="molecule type" value="Genomic_DNA"/>
</dbReference>
<feature type="region of interest" description="Disordered" evidence="1">
    <location>
        <begin position="88"/>
        <end position="128"/>
    </location>
</feature>
<dbReference type="AlphaFoldDB" id="A0A3N7HTA4"/>
<gene>
    <name evidence="3" type="ORF">DZC73_00130</name>
</gene>
<keyword evidence="4" id="KW-1185">Reference proteome</keyword>
<keyword evidence="2" id="KW-1133">Transmembrane helix</keyword>
<keyword evidence="2" id="KW-0472">Membrane</keyword>
<dbReference type="OrthoDB" id="8907664at2"/>
<sequence length="244" mass="25400">MDGPRRSSPAPADEAGAGRPWAPSFGYLAIAAVIVASGLVWWAMSSTSSPAAAADDASAQLPSPAASGSTAPTAPVLAFAASSVVQPAPMRPTPAASESEPRTVQQVTPQRDPYGDQTPDISDYINKGEKPTMGEVIDRLHRAGVYTGLGAFSPPGTRPPLMGIAVPEGFVLPEGYVRHYQATDDGQRIEPILMFAPGFQLHDAANRPIAMPKDRVVPPELAPPGMPIRRIAIPAPIESGGPGR</sequence>
<protein>
    <submittedName>
        <fullName evidence="3">Uncharacterized protein</fullName>
    </submittedName>
</protein>
<evidence type="ECO:0000256" key="2">
    <source>
        <dbReference type="SAM" id="Phobius"/>
    </source>
</evidence>
<reference evidence="3 4" key="2">
    <citation type="submission" date="2018-12" db="EMBL/GenBank/DDBJ databases">
        <title>Rhizobacter gummiphilus sp. nov., a rubber-degrading bacterium isolated from the soil of a botanical garden in Japan.</title>
        <authorList>
            <person name="Shunsuke S.S."/>
        </authorList>
    </citation>
    <scope>NUCLEOTIDE SEQUENCE [LARGE SCALE GENOMIC DNA]</scope>
    <source>
        <strain evidence="3 4">S-16</strain>
    </source>
</reference>
<evidence type="ECO:0000313" key="3">
    <source>
        <dbReference type="EMBL" id="RQP25530.1"/>
    </source>
</evidence>
<reference evidence="3 4" key="1">
    <citation type="submission" date="2018-08" db="EMBL/GenBank/DDBJ databases">
        <authorList>
            <person name="Khan S.A."/>
            <person name="Jeon C.O."/>
            <person name="Chun B.H."/>
            <person name="Jeong S.E."/>
        </authorList>
    </citation>
    <scope>NUCLEOTIDE SEQUENCE [LARGE SCALE GENOMIC DNA]</scope>
    <source>
        <strain evidence="3 4">S-16</strain>
    </source>
</reference>
<proteinExistence type="predicted"/>
<name>A0A3N7HTA4_9BURK</name>
<accession>A0A3N7HTA4</accession>
<evidence type="ECO:0000256" key="1">
    <source>
        <dbReference type="SAM" id="MobiDB-lite"/>
    </source>
</evidence>
<comment type="caution">
    <text evidence="3">The sequence shown here is derived from an EMBL/GenBank/DDBJ whole genome shotgun (WGS) entry which is preliminary data.</text>
</comment>
<organism evidence="3 4">
    <name type="scientific">Piscinibacter terrae</name>
    <dbReference type="NCBI Taxonomy" id="2496871"/>
    <lineage>
        <taxon>Bacteria</taxon>
        <taxon>Pseudomonadati</taxon>
        <taxon>Pseudomonadota</taxon>
        <taxon>Betaproteobacteria</taxon>
        <taxon>Burkholderiales</taxon>
        <taxon>Sphaerotilaceae</taxon>
        <taxon>Piscinibacter</taxon>
    </lineage>
</organism>
<dbReference type="Proteomes" id="UP000267464">
    <property type="component" value="Unassembled WGS sequence"/>
</dbReference>
<keyword evidence="2" id="KW-0812">Transmembrane</keyword>
<evidence type="ECO:0000313" key="4">
    <source>
        <dbReference type="Proteomes" id="UP000267464"/>
    </source>
</evidence>